<keyword evidence="4" id="KW-1185">Reference proteome</keyword>
<name>L0JZ95_9EURY</name>
<feature type="compositionally biased region" description="Basic and acidic residues" evidence="1">
    <location>
        <begin position="1"/>
        <end position="10"/>
    </location>
</feature>
<keyword evidence="2" id="KW-1133">Transmembrane helix</keyword>
<dbReference type="KEGG" id="nou:Natoc_1835"/>
<proteinExistence type="predicted"/>
<keyword evidence="2" id="KW-0812">Transmembrane</keyword>
<evidence type="ECO:0000313" key="3">
    <source>
        <dbReference type="EMBL" id="AGB37630.1"/>
    </source>
</evidence>
<feature type="transmembrane region" description="Helical" evidence="2">
    <location>
        <begin position="64"/>
        <end position="87"/>
    </location>
</feature>
<dbReference type="GeneID" id="14404919"/>
<sequence length="96" mass="9617">MTESGDRSTDEDVLEPVGSDASPAVSGAVRDALFDTVGTLLLLALALLCLAVGVQLLLTGSAGAAFVLAGGVLGIGCVLVAAAFDLVPSFHERFVD</sequence>
<dbReference type="Proteomes" id="UP000010878">
    <property type="component" value="Chromosome"/>
</dbReference>
<dbReference type="RefSeq" id="WP_015321075.1">
    <property type="nucleotide sequence ID" value="NC_019974.1"/>
</dbReference>
<gene>
    <name evidence="3" type="ORF">Natoc_1835</name>
</gene>
<dbReference type="AlphaFoldDB" id="L0JZ95"/>
<protein>
    <submittedName>
        <fullName evidence="3">Uncharacterized protein</fullName>
    </submittedName>
</protein>
<dbReference type="eggNOG" id="arCOG08891">
    <property type="taxonomic scope" value="Archaea"/>
</dbReference>
<feature type="region of interest" description="Disordered" evidence="1">
    <location>
        <begin position="1"/>
        <end position="24"/>
    </location>
</feature>
<evidence type="ECO:0000256" key="2">
    <source>
        <dbReference type="SAM" id="Phobius"/>
    </source>
</evidence>
<organism evidence="3 4">
    <name type="scientific">Natronococcus occultus SP4</name>
    <dbReference type="NCBI Taxonomy" id="694430"/>
    <lineage>
        <taxon>Archaea</taxon>
        <taxon>Methanobacteriati</taxon>
        <taxon>Methanobacteriota</taxon>
        <taxon>Stenosarchaea group</taxon>
        <taxon>Halobacteria</taxon>
        <taxon>Halobacteriales</taxon>
        <taxon>Natrialbaceae</taxon>
        <taxon>Natronococcus</taxon>
    </lineage>
</organism>
<evidence type="ECO:0000313" key="4">
    <source>
        <dbReference type="Proteomes" id="UP000010878"/>
    </source>
</evidence>
<dbReference type="EMBL" id="CP003929">
    <property type="protein sequence ID" value="AGB37630.1"/>
    <property type="molecule type" value="Genomic_DNA"/>
</dbReference>
<accession>L0JZ95</accession>
<evidence type="ECO:0000256" key="1">
    <source>
        <dbReference type="SAM" id="MobiDB-lite"/>
    </source>
</evidence>
<reference evidence="3 4" key="1">
    <citation type="submission" date="2012-11" db="EMBL/GenBank/DDBJ databases">
        <title>FINISHED of Natronococcus occultus SP4, DSM 3396.</title>
        <authorList>
            <consortium name="DOE Joint Genome Institute"/>
            <person name="Eisen J."/>
            <person name="Huntemann M."/>
            <person name="Wei C.-L."/>
            <person name="Han J."/>
            <person name="Detter J.C."/>
            <person name="Han C."/>
            <person name="Tapia R."/>
            <person name="Chen A."/>
            <person name="Kyrpides N."/>
            <person name="Mavromatis K."/>
            <person name="Markowitz V."/>
            <person name="Szeto E."/>
            <person name="Ivanova N."/>
            <person name="Mikhailova N."/>
            <person name="Ovchinnikova G."/>
            <person name="Pagani I."/>
            <person name="Pati A."/>
            <person name="Goodwin L."/>
            <person name="Nordberg H.P."/>
            <person name="Cantor M.N."/>
            <person name="Hua S.X."/>
            <person name="Woyke T."/>
            <person name="Eisen J."/>
            <person name="Klenk H.-P."/>
            <person name="Klenk H.-P."/>
        </authorList>
    </citation>
    <scope>NUCLEOTIDE SEQUENCE [LARGE SCALE GENOMIC DNA]</scope>
    <source>
        <strain evidence="3 4">SP4</strain>
    </source>
</reference>
<feature type="transmembrane region" description="Helical" evidence="2">
    <location>
        <begin position="40"/>
        <end position="58"/>
    </location>
</feature>
<dbReference type="HOGENOM" id="CLU_186529_0_0_2"/>
<keyword evidence="2" id="KW-0472">Membrane</keyword>